<dbReference type="Gene3D" id="3.30.200.20">
    <property type="entry name" value="Phosphorylase Kinase, domain 1"/>
    <property type="match status" value="1"/>
</dbReference>
<protein>
    <recommendedName>
        <fullName evidence="7">Protein kinase domain-containing protein</fullName>
    </recommendedName>
</protein>
<keyword evidence="5 6" id="KW-0067">ATP-binding</keyword>
<dbReference type="InterPro" id="IPR017441">
    <property type="entry name" value="Protein_kinase_ATP_BS"/>
</dbReference>
<name>A0ABR2KQL9_9EUKA</name>
<dbReference type="Gene3D" id="1.10.510.10">
    <property type="entry name" value="Transferase(Phosphotransferase) domain 1"/>
    <property type="match status" value="1"/>
</dbReference>
<dbReference type="InterPro" id="IPR011009">
    <property type="entry name" value="Kinase-like_dom_sf"/>
</dbReference>
<feature type="domain" description="Protein kinase" evidence="7">
    <location>
        <begin position="45"/>
        <end position="361"/>
    </location>
</feature>
<dbReference type="PROSITE" id="PS50011">
    <property type="entry name" value="PROTEIN_KINASE_DOM"/>
    <property type="match status" value="1"/>
</dbReference>
<dbReference type="SUPFAM" id="SSF56112">
    <property type="entry name" value="Protein kinase-like (PK-like)"/>
    <property type="match status" value="1"/>
</dbReference>
<comment type="caution">
    <text evidence="8">The sequence shown here is derived from an EMBL/GenBank/DDBJ whole genome shotgun (WGS) entry which is preliminary data.</text>
</comment>
<sequence length="368" mass="41850">MKPSKPARPLIEPSIPVGNEFDNANGDLIVFYDQEIVDEETGNVYLPKLCLGHGEFGHVYKVSLKGKTPKSFAMKISRNNDDAIDQFGCEGTVLKYIFNSSLPEQSLANVCKFESIFFYHGHECLVTEALGPTLLKILKERRFAGLGLDLVQSVLKDLLAALAALSTINLIHTDVKPENILQKSMTSRHVKLIDYGNSVIVGDYRNFYIQSRFYRSPEVMLNLPFDTKIDVWSLGCVAAELMLGLPLLPGVNEDHQFFLINKMLGPFPERMIEESPIRDHYFDSNNQIRPELNSPDFKPYFVQDKLVDIILGYPIRADANQSFIEAERRNRDLFVDLLVRMLKLDPDERISAEEALSHPFLALQFEDY</sequence>
<evidence type="ECO:0000256" key="2">
    <source>
        <dbReference type="ARBA" id="ARBA00022679"/>
    </source>
</evidence>
<keyword evidence="3 6" id="KW-0547">Nucleotide-binding</keyword>
<gene>
    <name evidence="8" type="ORF">M9Y10_021753</name>
</gene>
<evidence type="ECO:0000256" key="5">
    <source>
        <dbReference type="ARBA" id="ARBA00022840"/>
    </source>
</evidence>
<dbReference type="InterPro" id="IPR050494">
    <property type="entry name" value="Ser_Thr_dual-spec_kinase"/>
</dbReference>
<dbReference type="EMBL" id="JAPFFF010000003">
    <property type="protein sequence ID" value="KAK8893336.1"/>
    <property type="molecule type" value="Genomic_DNA"/>
</dbReference>
<dbReference type="PROSITE" id="PS00107">
    <property type="entry name" value="PROTEIN_KINASE_ATP"/>
    <property type="match status" value="1"/>
</dbReference>
<evidence type="ECO:0000256" key="3">
    <source>
        <dbReference type="ARBA" id="ARBA00022741"/>
    </source>
</evidence>
<evidence type="ECO:0000256" key="6">
    <source>
        <dbReference type="PROSITE-ProRule" id="PRU10141"/>
    </source>
</evidence>
<proteinExistence type="predicted"/>
<evidence type="ECO:0000256" key="1">
    <source>
        <dbReference type="ARBA" id="ARBA00022527"/>
    </source>
</evidence>
<dbReference type="SMART" id="SM00220">
    <property type="entry name" value="S_TKc"/>
    <property type="match status" value="1"/>
</dbReference>
<dbReference type="PANTHER" id="PTHR24058">
    <property type="entry name" value="DUAL SPECIFICITY PROTEIN KINASE"/>
    <property type="match status" value="1"/>
</dbReference>
<keyword evidence="2" id="KW-0808">Transferase</keyword>
<keyword evidence="4" id="KW-0418">Kinase</keyword>
<evidence type="ECO:0000259" key="7">
    <source>
        <dbReference type="PROSITE" id="PS50011"/>
    </source>
</evidence>
<evidence type="ECO:0000313" key="9">
    <source>
        <dbReference type="Proteomes" id="UP001470230"/>
    </source>
</evidence>
<reference evidence="8 9" key="1">
    <citation type="submission" date="2024-04" db="EMBL/GenBank/DDBJ databases">
        <title>Tritrichomonas musculus Genome.</title>
        <authorList>
            <person name="Alves-Ferreira E."/>
            <person name="Grigg M."/>
            <person name="Lorenzi H."/>
            <person name="Galac M."/>
        </authorList>
    </citation>
    <scope>NUCLEOTIDE SEQUENCE [LARGE SCALE GENOMIC DNA]</scope>
    <source>
        <strain evidence="8 9">EAF2021</strain>
    </source>
</reference>
<dbReference type="Proteomes" id="UP001470230">
    <property type="component" value="Unassembled WGS sequence"/>
</dbReference>
<dbReference type="InterPro" id="IPR000719">
    <property type="entry name" value="Prot_kinase_dom"/>
</dbReference>
<accession>A0ABR2KQL9</accession>
<evidence type="ECO:0000313" key="8">
    <source>
        <dbReference type="EMBL" id="KAK8893336.1"/>
    </source>
</evidence>
<evidence type="ECO:0000256" key="4">
    <source>
        <dbReference type="ARBA" id="ARBA00022777"/>
    </source>
</evidence>
<organism evidence="8 9">
    <name type="scientific">Tritrichomonas musculus</name>
    <dbReference type="NCBI Taxonomy" id="1915356"/>
    <lineage>
        <taxon>Eukaryota</taxon>
        <taxon>Metamonada</taxon>
        <taxon>Parabasalia</taxon>
        <taxon>Tritrichomonadida</taxon>
        <taxon>Tritrichomonadidae</taxon>
        <taxon>Tritrichomonas</taxon>
    </lineage>
</organism>
<keyword evidence="1" id="KW-0723">Serine/threonine-protein kinase</keyword>
<dbReference type="PANTHER" id="PTHR24058:SF17">
    <property type="entry name" value="HOMEODOMAIN INTERACTING PROTEIN KINASE, ISOFORM D"/>
    <property type="match status" value="1"/>
</dbReference>
<dbReference type="Pfam" id="PF00069">
    <property type="entry name" value="Pkinase"/>
    <property type="match status" value="1"/>
</dbReference>
<feature type="binding site" evidence="6">
    <location>
        <position position="75"/>
    </location>
    <ligand>
        <name>ATP</name>
        <dbReference type="ChEBI" id="CHEBI:30616"/>
    </ligand>
</feature>
<keyword evidence="9" id="KW-1185">Reference proteome</keyword>